<organism evidence="2 3">
    <name type="scientific">Candidatus Polarisedimenticola svalbardensis</name>
    <dbReference type="NCBI Taxonomy" id="2886004"/>
    <lineage>
        <taxon>Bacteria</taxon>
        <taxon>Pseudomonadati</taxon>
        <taxon>Acidobacteriota</taxon>
        <taxon>Candidatus Polarisedimenticolia</taxon>
        <taxon>Candidatus Polarisedimenticolales</taxon>
        <taxon>Candidatus Polarisedimenticolaceae</taxon>
        <taxon>Candidatus Polarisedimenticola</taxon>
    </lineage>
</organism>
<reference evidence="2 3" key="1">
    <citation type="submission" date="2020-08" db="EMBL/GenBank/DDBJ databases">
        <title>Acidobacteriota in marine sediments use diverse sulfur dissimilation pathways.</title>
        <authorList>
            <person name="Wasmund K."/>
        </authorList>
    </citation>
    <scope>NUCLEOTIDE SEQUENCE [LARGE SCALE GENOMIC DNA]</scope>
    <source>
        <strain evidence="2">MAG AM4</strain>
    </source>
</reference>
<feature type="transmembrane region" description="Helical" evidence="1">
    <location>
        <begin position="159"/>
        <end position="184"/>
    </location>
</feature>
<evidence type="ECO:0000256" key="1">
    <source>
        <dbReference type="SAM" id="Phobius"/>
    </source>
</evidence>
<protein>
    <recommendedName>
        <fullName evidence="4">Zinc-finger domain-containing protein</fullName>
    </recommendedName>
</protein>
<name>A0A8J6XXS1_9BACT</name>
<comment type="caution">
    <text evidence="2">The sequence shown here is derived from an EMBL/GenBank/DDBJ whole genome shotgun (WGS) entry which is preliminary data.</text>
</comment>
<evidence type="ECO:0000313" key="2">
    <source>
        <dbReference type="EMBL" id="MBD3867150.1"/>
    </source>
</evidence>
<evidence type="ECO:0008006" key="4">
    <source>
        <dbReference type="Google" id="ProtNLM"/>
    </source>
</evidence>
<proteinExistence type="predicted"/>
<dbReference type="AlphaFoldDB" id="A0A8J6XXS1"/>
<feature type="transmembrane region" description="Helical" evidence="1">
    <location>
        <begin position="82"/>
        <end position="104"/>
    </location>
</feature>
<keyword evidence="1" id="KW-0472">Membrane</keyword>
<keyword evidence="1" id="KW-0812">Transmembrane</keyword>
<gene>
    <name evidence="2" type="ORF">IFK94_03410</name>
</gene>
<accession>A0A8J6XXS1</accession>
<dbReference type="Proteomes" id="UP000648239">
    <property type="component" value="Unassembled WGS sequence"/>
</dbReference>
<sequence length="195" mass="20114">MRCKAARQAIFEDGLGLLADRLQLELTQHCEGCDGCRAVRQSSSALSVGFQALRSVPVPAVDVRRDVLNRIRNTPPTPARGFAWALAAATAASAGFVALTLVLMPHALPLLRAAGNGGAALLRSASPLLTLGSALVQIGGILTRPLLSLGAAFGAVEPVAWNILIVGACAAVAASFVIVSRGFLKGEPAVLRKES</sequence>
<keyword evidence="1" id="KW-1133">Transmembrane helix</keyword>
<evidence type="ECO:0000313" key="3">
    <source>
        <dbReference type="Proteomes" id="UP000648239"/>
    </source>
</evidence>
<dbReference type="EMBL" id="JACXWD010000006">
    <property type="protein sequence ID" value="MBD3867150.1"/>
    <property type="molecule type" value="Genomic_DNA"/>
</dbReference>